<proteinExistence type="predicted"/>
<sequence length="84" mass="9774">MLHKTETEEMEEREILPIRNNVWLNTSMYPSVEKQCVLLVLVHLADFFPNTSSPLTPKLLMTSLHPPLPKFSSRPDMLPYRLIP</sequence>
<organism evidence="1 2">
    <name type="scientific">Daphnia sinensis</name>
    <dbReference type="NCBI Taxonomy" id="1820382"/>
    <lineage>
        <taxon>Eukaryota</taxon>
        <taxon>Metazoa</taxon>
        <taxon>Ecdysozoa</taxon>
        <taxon>Arthropoda</taxon>
        <taxon>Crustacea</taxon>
        <taxon>Branchiopoda</taxon>
        <taxon>Diplostraca</taxon>
        <taxon>Cladocera</taxon>
        <taxon>Anomopoda</taxon>
        <taxon>Daphniidae</taxon>
        <taxon>Daphnia</taxon>
        <taxon>Daphnia similis group</taxon>
    </lineage>
</organism>
<name>A0AAD5PT46_9CRUS</name>
<dbReference type="AlphaFoldDB" id="A0AAD5PT46"/>
<gene>
    <name evidence="1" type="ORF">GHT06_019462</name>
</gene>
<keyword evidence="2" id="KW-1185">Reference proteome</keyword>
<dbReference type="EMBL" id="WJBH02000008">
    <property type="protein sequence ID" value="KAI9554190.1"/>
    <property type="molecule type" value="Genomic_DNA"/>
</dbReference>
<accession>A0AAD5PT46</accession>
<evidence type="ECO:0000313" key="2">
    <source>
        <dbReference type="Proteomes" id="UP000820818"/>
    </source>
</evidence>
<protein>
    <submittedName>
        <fullName evidence="1">Uncharacterized protein</fullName>
    </submittedName>
</protein>
<dbReference type="Proteomes" id="UP000820818">
    <property type="component" value="Linkage Group LG8"/>
</dbReference>
<comment type="caution">
    <text evidence="1">The sequence shown here is derived from an EMBL/GenBank/DDBJ whole genome shotgun (WGS) entry which is preliminary data.</text>
</comment>
<reference evidence="1 2" key="1">
    <citation type="submission" date="2022-05" db="EMBL/GenBank/DDBJ databases">
        <title>A multi-omics perspective on studying reproductive biology in Daphnia sinensis.</title>
        <authorList>
            <person name="Jia J."/>
        </authorList>
    </citation>
    <scope>NUCLEOTIDE SEQUENCE [LARGE SCALE GENOMIC DNA]</scope>
    <source>
        <strain evidence="1 2">WSL</strain>
    </source>
</reference>
<evidence type="ECO:0000313" key="1">
    <source>
        <dbReference type="EMBL" id="KAI9554190.1"/>
    </source>
</evidence>